<accession>A0A6G1G0H0</accession>
<dbReference type="EMBL" id="ML975161">
    <property type="protein sequence ID" value="KAF1811605.1"/>
    <property type="molecule type" value="Genomic_DNA"/>
</dbReference>
<evidence type="ECO:0000313" key="4">
    <source>
        <dbReference type="EMBL" id="KAF1811605.1"/>
    </source>
</evidence>
<dbReference type="PANTHER" id="PTHR28076:SF1">
    <property type="entry name" value="PROSPORE MEMBRANE ADAPTER PROTEIN SPO71"/>
    <property type="match status" value="1"/>
</dbReference>
<feature type="compositionally biased region" description="Basic and acidic residues" evidence="1">
    <location>
        <begin position="162"/>
        <end position="171"/>
    </location>
</feature>
<evidence type="ECO:0008006" key="7">
    <source>
        <dbReference type="Google" id="ProtNLM"/>
    </source>
</evidence>
<gene>
    <name evidence="4 6" type="ORF">P152DRAFT_508126</name>
</gene>
<sequence>MNPQPSHVDPTQPSAPKLDSKSYTAQRLQHATPNHLHITARRHFIGPIPEGWLKTHRRERYQHRLHINYSSRAVTFSANPETARQRRLLGLVGPSASASFAASFPQPGDLTEADSEDDDGDADATIAAPSASPAPGERSPDDDGAGSLERDVSGEQMEDIIEESRPLREAEMSSDAESIQSSQSSSRTRSAQEEVLMTDQPNGEPRTNAQSDNDPGPAGDEEQANSDATETRRVSSLLGVPGSDTGPLEPTSSNVSLLRHGLDGAYTRDQDPTNGPGLHLVHGDDEEARIEPDAEQVTGSKRSARRKSRGVVHFDIAEDSRRAHLLAKARAGQVSMQTRAGALFRRRRQEGQIVKMEKMLIRVDLSPDTKLPADYDENCSEKIITRTLEKWREYMVVCREGGEDGAGFVLQIYETRVIPEFELNLDLKRVRVNLFSSLDKTLVLWESFPRGTRIFLLRTRSGIAGVEWHTFLRNILGWRRAAELQVNVPDLNDLEESRDLLPAAEGDDTAITKTLEQEQAVASQIVSRCLILLKESSQFRDVMEVLAGEDRSFGLAWRRYDRLEWIHGANERKMYGTLAMIKSHDLELRQKRHYATTVRVNGGEFITEPLPVEGFLVRLTSQRGVHQRMGKLFHKRLYFSTHDEFLVFNRPAKVVPPPPPTLAESRSTEVPASEEIVEPPPLMYNIDPFPVKDDRIQWLGSRASETTASHHDRGAYAEMQRKVNILAECDGCINLCNVTKVRNVVRGDTVADDNVDEGPDADYDEEVPDTYREDGMSGNFDDDRTFELVLRNGLIIRLQAYDKVTKNEWKRCLRDLVRYWKARTKMDVTLLQLVRKQNLEQLRIDEAAEAIVGQYARKWEVTNSFASSDIYNMCGPSCCRAIHLSGSLFRKPRKHTNFIRVSVILTQGKLLIFSSSLRTQSGIQVPQIHHEKVQAIDLSECYIYSGPLTEPELLYQNRTFDSNRPGRTALPRLYREDGWTSQDDDLMTSFVIWHSKRKSFFRSQELEESKKTPADPQIDARRESAGSTGSGSRSGLETRMRSRLKRVSQLGVTGRNEVFRTRSRAERDRWVLAIGMEIERQQGVEDVRIAGQPG</sequence>
<evidence type="ECO:0000259" key="3">
    <source>
        <dbReference type="SMART" id="SM01316"/>
    </source>
</evidence>
<evidence type="ECO:0000313" key="5">
    <source>
        <dbReference type="Proteomes" id="UP000504638"/>
    </source>
</evidence>
<evidence type="ECO:0000313" key="6">
    <source>
        <dbReference type="RefSeq" id="XP_033533236.1"/>
    </source>
</evidence>
<dbReference type="Pfam" id="PF15407">
    <property type="entry name" value="Spo7_2_N"/>
    <property type="match status" value="1"/>
</dbReference>
<name>A0A6G1G0H0_9PEZI</name>
<feature type="domain" description="PH" evidence="2">
    <location>
        <begin position="882"/>
        <end position="1081"/>
    </location>
</feature>
<dbReference type="InterPro" id="IPR057379">
    <property type="entry name" value="PH_SPO71"/>
</dbReference>
<feature type="compositionally biased region" description="Low complexity" evidence="1">
    <location>
        <begin position="1025"/>
        <end position="1037"/>
    </location>
</feature>
<feature type="compositionally biased region" description="Acidic residues" evidence="1">
    <location>
        <begin position="111"/>
        <end position="122"/>
    </location>
</feature>
<feature type="region of interest" description="Disordered" evidence="1">
    <location>
        <begin position="1004"/>
        <end position="1047"/>
    </location>
</feature>
<feature type="domain" description="PH" evidence="2">
    <location>
        <begin position="610"/>
        <end position="820"/>
    </location>
</feature>
<reference evidence="6" key="3">
    <citation type="submission" date="2025-04" db="UniProtKB">
        <authorList>
            <consortium name="RefSeq"/>
        </authorList>
    </citation>
    <scope>IDENTIFICATION</scope>
    <source>
        <strain evidence="6">CBS 781.70</strain>
    </source>
</reference>
<dbReference type="AlphaFoldDB" id="A0A6G1G0H0"/>
<dbReference type="InterPro" id="IPR001849">
    <property type="entry name" value="PH_domain"/>
</dbReference>
<dbReference type="RefSeq" id="XP_033533236.1">
    <property type="nucleotide sequence ID" value="XM_033682571.1"/>
</dbReference>
<feature type="compositionally biased region" description="Basic and acidic residues" evidence="1">
    <location>
        <begin position="1004"/>
        <end position="1024"/>
    </location>
</feature>
<dbReference type="Pfam" id="PF23207">
    <property type="entry name" value="PH_SPO71"/>
    <property type="match status" value="1"/>
</dbReference>
<dbReference type="PANTHER" id="PTHR28076">
    <property type="entry name" value="SPORULATION-SPECIFIC PROTEIN 71"/>
    <property type="match status" value="1"/>
</dbReference>
<dbReference type="InterPro" id="IPR040345">
    <property type="entry name" value="Mug56/Spo71"/>
</dbReference>
<feature type="compositionally biased region" description="Polar residues" evidence="1">
    <location>
        <begin position="1"/>
        <end position="14"/>
    </location>
</feature>
<dbReference type="InterPro" id="IPR029217">
    <property type="entry name" value="Spo7_2_N"/>
</dbReference>
<dbReference type="InterPro" id="IPR039486">
    <property type="entry name" value="Mug56/Spo71_PH"/>
</dbReference>
<dbReference type="SMART" id="SM00233">
    <property type="entry name" value="PH"/>
    <property type="match status" value="2"/>
</dbReference>
<organism evidence="4">
    <name type="scientific">Eremomyces bilateralis CBS 781.70</name>
    <dbReference type="NCBI Taxonomy" id="1392243"/>
    <lineage>
        <taxon>Eukaryota</taxon>
        <taxon>Fungi</taxon>
        <taxon>Dikarya</taxon>
        <taxon>Ascomycota</taxon>
        <taxon>Pezizomycotina</taxon>
        <taxon>Dothideomycetes</taxon>
        <taxon>Dothideomycetes incertae sedis</taxon>
        <taxon>Eremomycetales</taxon>
        <taxon>Eremomycetaceae</taxon>
        <taxon>Eremomyces</taxon>
    </lineage>
</organism>
<feature type="compositionally biased region" description="Low complexity" evidence="1">
    <location>
        <begin position="173"/>
        <end position="189"/>
    </location>
</feature>
<dbReference type="OrthoDB" id="5579281at2759"/>
<dbReference type="Pfam" id="PF15404">
    <property type="entry name" value="PH_4"/>
    <property type="match status" value="1"/>
</dbReference>
<dbReference type="Proteomes" id="UP000504638">
    <property type="component" value="Unplaced"/>
</dbReference>
<feature type="compositionally biased region" description="Basic and acidic residues" evidence="1">
    <location>
        <begin position="260"/>
        <end position="271"/>
    </location>
</feature>
<feature type="region of interest" description="Disordered" evidence="1">
    <location>
        <begin position="100"/>
        <end position="286"/>
    </location>
</feature>
<proteinExistence type="predicted"/>
<keyword evidence="5" id="KW-1185">Reference proteome</keyword>
<feature type="compositionally biased region" description="Polar residues" evidence="1">
    <location>
        <begin position="199"/>
        <end position="213"/>
    </location>
</feature>
<feature type="compositionally biased region" description="Low complexity" evidence="1">
    <location>
        <begin position="123"/>
        <end position="135"/>
    </location>
</feature>
<protein>
    <recommendedName>
        <fullName evidence="7">PH domain-containing protein</fullName>
    </recommendedName>
</protein>
<dbReference type="GO" id="GO:0005628">
    <property type="term" value="C:prospore membrane"/>
    <property type="evidence" value="ECO:0007669"/>
    <property type="project" value="TreeGrafter"/>
</dbReference>
<evidence type="ECO:0000259" key="2">
    <source>
        <dbReference type="SMART" id="SM00233"/>
    </source>
</evidence>
<feature type="region of interest" description="Disordered" evidence="1">
    <location>
        <begin position="1"/>
        <end position="26"/>
    </location>
</feature>
<feature type="compositionally biased region" description="Low complexity" evidence="1">
    <location>
        <begin position="100"/>
        <end position="110"/>
    </location>
</feature>
<reference evidence="4 6" key="1">
    <citation type="submission" date="2020-01" db="EMBL/GenBank/DDBJ databases">
        <authorList>
            <consortium name="DOE Joint Genome Institute"/>
            <person name="Haridas S."/>
            <person name="Albert R."/>
            <person name="Binder M."/>
            <person name="Bloem J."/>
            <person name="Labutti K."/>
            <person name="Salamov A."/>
            <person name="Andreopoulos B."/>
            <person name="Baker S.E."/>
            <person name="Barry K."/>
            <person name="Bills G."/>
            <person name="Bluhm B.H."/>
            <person name="Cannon C."/>
            <person name="Castanera R."/>
            <person name="Culley D.E."/>
            <person name="Daum C."/>
            <person name="Ezra D."/>
            <person name="Gonzalez J.B."/>
            <person name="Henrissat B."/>
            <person name="Kuo A."/>
            <person name="Liang C."/>
            <person name="Lipzen A."/>
            <person name="Lutzoni F."/>
            <person name="Magnuson J."/>
            <person name="Mondo S."/>
            <person name="Nolan M."/>
            <person name="Ohm R."/>
            <person name="Pangilinan J."/>
            <person name="Park H.-J."/>
            <person name="Ramirez L."/>
            <person name="Alfaro M."/>
            <person name="Sun H."/>
            <person name="Tritt A."/>
            <person name="Yoshinaga Y."/>
            <person name="Zwiers L.-H."/>
            <person name="Turgeon B.G."/>
            <person name="Goodwin S.B."/>
            <person name="Spatafora J.W."/>
            <person name="Crous P.W."/>
            <person name="Grigoriev I.V."/>
        </authorList>
    </citation>
    <scope>NUCLEOTIDE SEQUENCE</scope>
    <source>
        <strain evidence="4 6">CBS 781.70</strain>
    </source>
</reference>
<reference evidence="6" key="2">
    <citation type="submission" date="2020-04" db="EMBL/GenBank/DDBJ databases">
        <authorList>
            <consortium name="NCBI Genome Project"/>
        </authorList>
    </citation>
    <scope>NUCLEOTIDE SEQUENCE</scope>
    <source>
        <strain evidence="6">CBS 781.70</strain>
    </source>
</reference>
<feature type="domain" description="Sporulation-specific protein 71 N-terminal" evidence="3">
    <location>
        <begin position="14"/>
        <end position="79"/>
    </location>
</feature>
<evidence type="ECO:0000256" key="1">
    <source>
        <dbReference type="SAM" id="MobiDB-lite"/>
    </source>
</evidence>
<dbReference type="SMART" id="SM01316">
    <property type="entry name" value="Spo7_2_N"/>
    <property type="match status" value="1"/>
</dbReference>
<dbReference type="GeneID" id="54423141"/>
<dbReference type="GO" id="GO:1902657">
    <property type="term" value="P:protein localization to prospore membrane"/>
    <property type="evidence" value="ECO:0007669"/>
    <property type="project" value="InterPro"/>
</dbReference>